<dbReference type="InterPro" id="IPR040879">
    <property type="entry name" value="Spt46-like"/>
</dbReference>
<dbReference type="RefSeq" id="XP_067156837.1">
    <property type="nucleotide sequence ID" value="XM_067300736.1"/>
</dbReference>
<organism evidence="2 3">
    <name type="scientific">Apteryx mantelli</name>
    <name type="common">North Island brown kiwi</name>
    <dbReference type="NCBI Taxonomy" id="2696672"/>
    <lineage>
        <taxon>Eukaryota</taxon>
        <taxon>Metazoa</taxon>
        <taxon>Chordata</taxon>
        <taxon>Craniata</taxon>
        <taxon>Vertebrata</taxon>
        <taxon>Euteleostomi</taxon>
        <taxon>Archelosauria</taxon>
        <taxon>Archosauria</taxon>
        <taxon>Dinosauria</taxon>
        <taxon>Saurischia</taxon>
        <taxon>Theropoda</taxon>
        <taxon>Coelurosauria</taxon>
        <taxon>Aves</taxon>
        <taxon>Palaeognathae</taxon>
        <taxon>Apterygiformes</taxon>
        <taxon>Apterygidae</taxon>
        <taxon>Apteryx</taxon>
    </lineage>
</organism>
<keyword evidence="2" id="KW-1185">Reference proteome</keyword>
<feature type="compositionally biased region" description="Low complexity" evidence="1">
    <location>
        <begin position="215"/>
        <end position="226"/>
    </location>
</feature>
<dbReference type="PANTHER" id="PTHR33517">
    <property type="entry name" value="PROTEIN FAM170B-RELATED"/>
    <property type="match status" value="1"/>
</dbReference>
<protein>
    <submittedName>
        <fullName evidence="3">LOW QUALITY PROTEIN: spermatogenesis-associated protein 46</fullName>
    </submittedName>
</protein>
<dbReference type="GeneID" id="136992547"/>
<proteinExistence type="predicted"/>
<evidence type="ECO:0000313" key="2">
    <source>
        <dbReference type="Proteomes" id="UP001652627"/>
    </source>
</evidence>
<sequence length="321" mass="32693">MMSRRSPGNPGGSGAGAMESFALLSISGASVPSSARRSSPEALCPPGLPGELGPSSRGGCGALPAPGYAGPSPCLPAGIPKAAGAGMDSAGPGRPSLPPCRCGVAPDGSAGAPGEPRRAVPCHAIPHCAVPPHGRPLARAGAAGSPQALASTARALADPPGAELPAHNCTVYRPWFSPYSYFVRARGAAWQDAGGRSASPASSTWEPDEPDDLSEVVCSSSCSLDEPQPPASAGPARSAAGAGDSVTVQDILAASRWQLAPRDGYKCVACCRVFPTLCSLKTHIRHGAREGFSCKVYYRRLKVLWEKERRAQEALDAAAPL</sequence>
<evidence type="ECO:0000256" key="1">
    <source>
        <dbReference type="SAM" id="MobiDB-lite"/>
    </source>
</evidence>
<dbReference type="Pfam" id="PF17734">
    <property type="entry name" value="Spt46"/>
    <property type="match status" value="1"/>
</dbReference>
<evidence type="ECO:0000313" key="3">
    <source>
        <dbReference type="RefSeq" id="XP_067156837.1"/>
    </source>
</evidence>
<dbReference type="Proteomes" id="UP001652627">
    <property type="component" value="Chromosome 8"/>
</dbReference>
<gene>
    <name evidence="3" type="primary">SPATA46</name>
</gene>
<feature type="region of interest" description="Disordered" evidence="1">
    <location>
        <begin position="28"/>
        <end position="50"/>
    </location>
</feature>
<name>A0ABM4EVW3_9AVES</name>
<reference evidence="3" key="1">
    <citation type="submission" date="2025-08" db="UniProtKB">
        <authorList>
            <consortium name="RefSeq"/>
        </authorList>
    </citation>
    <scope>IDENTIFICATION</scope>
    <source>
        <tissue evidence="3">Blood</tissue>
    </source>
</reference>
<accession>A0ABM4EVW3</accession>
<feature type="region of interest" description="Disordered" evidence="1">
    <location>
        <begin position="193"/>
        <end position="241"/>
    </location>
</feature>
<dbReference type="PANTHER" id="PTHR33517:SF4">
    <property type="entry name" value="SPERMATOGENESIS-ASSOCIATED PROTEIN 46"/>
    <property type="match status" value="1"/>
</dbReference>